<dbReference type="AlphaFoldDB" id="A0A0P8AFL5"/>
<feature type="non-terminal residue" evidence="1">
    <location>
        <position position="1"/>
    </location>
</feature>
<accession>A0A0P8AFL5</accession>
<evidence type="ECO:0000313" key="2">
    <source>
        <dbReference type="Proteomes" id="UP000050360"/>
    </source>
</evidence>
<dbReference type="Proteomes" id="UP000050360">
    <property type="component" value="Unassembled WGS sequence"/>
</dbReference>
<sequence>FRQALRDVGLKFIENDLEMPSLNTVIFLCELGELTAKQKFEKSTEEILGFIREMVEAIAKSKIKNSGITIELSILSLKRIGIAAAENKHKNVTKTVAEILNDILKFKKE</sequence>
<comment type="caution">
    <text evidence="1">The sequence shown here is derived from an EMBL/GenBank/DDBJ whole genome shotgun (WGS) entry which is preliminary data.</text>
</comment>
<dbReference type="EMBL" id="LKCM01000180">
    <property type="protein sequence ID" value="KPQ43088.1"/>
    <property type="molecule type" value="Genomic_DNA"/>
</dbReference>
<proteinExistence type="predicted"/>
<name>A0A0P8AFL5_9EURY</name>
<gene>
    <name evidence="1" type="ORF">MPEBLZ_02347</name>
</gene>
<reference evidence="1 2" key="1">
    <citation type="submission" date="2015-09" db="EMBL/GenBank/DDBJ databases">
        <title>A metagenomics-based metabolic model of nitrate-dependent anaerobic oxidation of methane by Methanoperedens-like archaea.</title>
        <authorList>
            <person name="Arshad A."/>
            <person name="Speth D.R."/>
            <person name="De Graaf R.M."/>
            <person name="Op Den Camp H.J."/>
            <person name="Jetten M.S."/>
            <person name="Welte C.U."/>
        </authorList>
    </citation>
    <scope>NUCLEOTIDE SEQUENCE [LARGE SCALE GENOMIC DNA]</scope>
</reference>
<evidence type="ECO:0000313" key="1">
    <source>
        <dbReference type="EMBL" id="KPQ43088.1"/>
    </source>
</evidence>
<protein>
    <submittedName>
        <fullName evidence="1">Uncharacterized protein</fullName>
    </submittedName>
</protein>
<organism evidence="1 2">
    <name type="scientific">Candidatus Methanoperedens nitratireducens</name>
    <dbReference type="NCBI Taxonomy" id="1392998"/>
    <lineage>
        <taxon>Archaea</taxon>
        <taxon>Methanobacteriati</taxon>
        <taxon>Methanobacteriota</taxon>
        <taxon>Stenosarchaea group</taxon>
        <taxon>Methanomicrobia</taxon>
        <taxon>Methanosarcinales</taxon>
        <taxon>ANME-2 cluster</taxon>
        <taxon>Candidatus Methanoperedentaceae</taxon>
        <taxon>Candidatus Methanoperedens</taxon>
    </lineage>
</organism>